<dbReference type="AlphaFoldDB" id="A0A6J8ANG9"/>
<reference evidence="3 4" key="1">
    <citation type="submission" date="2020-06" db="EMBL/GenBank/DDBJ databases">
        <authorList>
            <person name="Li R."/>
            <person name="Bekaert M."/>
        </authorList>
    </citation>
    <scope>NUCLEOTIDE SEQUENCE [LARGE SCALE GENOMIC DNA]</scope>
    <source>
        <strain evidence="4">wild</strain>
    </source>
</reference>
<evidence type="ECO:0000313" key="3">
    <source>
        <dbReference type="EMBL" id="CAC5371192.1"/>
    </source>
</evidence>
<dbReference type="InterPro" id="IPR049012">
    <property type="entry name" value="Mutator_transp_dom"/>
</dbReference>
<organism evidence="3 4">
    <name type="scientific">Mytilus coruscus</name>
    <name type="common">Sea mussel</name>
    <dbReference type="NCBI Taxonomy" id="42192"/>
    <lineage>
        <taxon>Eukaryota</taxon>
        <taxon>Metazoa</taxon>
        <taxon>Spiralia</taxon>
        <taxon>Lophotrochozoa</taxon>
        <taxon>Mollusca</taxon>
        <taxon>Bivalvia</taxon>
        <taxon>Autobranchia</taxon>
        <taxon>Pteriomorphia</taxon>
        <taxon>Mytilida</taxon>
        <taxon>Mytiloidea</taxon>
        <taxon>Mytilidae</taxon>
        <taxon>Mytilinae</taxon>
        <taxon>Mytilus</taxon>
    </lineage>
</organism>
<name>A0A6J8ANG9_MYTCO</name>
<dbReference type="Pfam" id="PF20700">
    <property type="entry name" value="Mutator"/>
    <property type="match status" value="1"/>
</dbReference>
<sequence>MSQINFEELSYKTIRRSSNFLHSVWRPTEVVDIEAHVYHDYYKKGLFNYVNDFLHNSSKTTLELSPEQVVCIHEDNKVNACINNVSQFKRKKFGVDDSKIKPIYSSKCKDKNMSMQFADIEVTDEYLDSLQIPKVVNDPYTDPEEKARRSAQAAKLLRPKSDEVPVPKKSRNSVVNDRRSDFNSYRTVFVYKMEEIRKNACKEHKHKSLACESKLTCDLEKEEKRGFSSRQTLICARCSYISEKYSLYEELETGMPGRKPSKLDTAVHVGLCQTPIASSSMRKIILSGNMQAPTASTKSTKKSKYSA</sequence>
<evidence type="ECO:0000256" key="1">
    <source>
        <dbReference type="SAM" id="MobiDB-lite"/>
    </source>
</evidence>
<feature type="domain" description="Mutator-like transposase" evidence="2">
    <location>
        <begin position="188"/>
        <end position="305"/>
    </location>
</feature>
<evidence type="ECO:0000259" key="2">
    <source>
        <dbReference type="Pfam" id="PF20700"/>
    </source>
</evidence>
<protein>
    <recommendedName>
        <fullName evidence="2">Mutator-like transposase domain-containing protein</fullName>
    </recommendedName>
</protein>
<dbReference type="EMBL" id="CACVKT020001750">
    <property type="protein sequence ID" value="CAC5371192.1"/>
    <property type="molecule type" value="Genomic_DNA"/>
</dbReference>
<dbReference type="Proteomes" id="UP000507470">
    <property type="component" value="Unassembled WGS sequence"/>
</dbReference>
<accession>A0A6J8ANG9</accession>
<evidence type="ECO:0000313" key="4">
    <source>
        <dbReference type="Proteomes" id="UP000507470"/>
    </source>
</evidence>
<feature type="region of interest" description="Disordered" evidence="1">
    <location>
        <begin position="153"/>
        <end position="175"/>
    </location>
</feature>
<gene>
    <name evidence="3" type="ORF">MCOR_9736</name>
</gene>
<proteinExistence type="predicted"/>
<keyword evidence="4" id="KW-1185">Reference proteome</keyword>